<dbReference type="Gene3D" id="1.10.357.10">
    <property type="entry name" value="Tetracycline Repressor, domain 2"/>
    <property type="match status" value="1"/>
</dbReference>
<keyword evidence="3 5" id="KW-0238">DNA-binding</keyword>
<dbReference type="SUPFAM" id="SSF46689">
    <property type="entry name" value="Homeodomain-like"/>
    <property type="match status" value="1"/>
</dbReference>
<sequence>MSVTVDHEERRTQIIDGVLRLAAREGLRGVSMRAAAASAGVSLRLVQYYFGTKNDLLAATLTELTRRSDSRWRRRIEELGADATPREMIEAYIDEALPTDEESRRFHLVYRDYLTLTLTGDSVERAPFVAGPRDSHRRLTGLLDDARAAGELNSDRDPATEAWHLIALEHGLSTALLLGLHTAESAKSVVDDHLDRLFTHPDRPAPHALG</sequence>
<dbReference type="EMBL" id="BAFB01000145">
    <property type="protein sequence ID" value="GAB35196.1"/>
    <property type="molecule type" value="Genomic_DNA"/>
</dbReference>
<dbReference type="PANTHER" id="PTHR30055:SF231">
    <property type="entry name" value="TRANSCRIPTIONAL REGULATORY PROTEIN (PROBABLY DEOR-FAMILY)-RELATED"/>
    <property type="match status" value="1"/>
</dbReference>
<dbReference type="PANTHER" id="PTHR30055">
    <property type="entry name" value="HTH-TYPE TRANSCRIPTIONAL REGULATOR RUTR"/>
    <property type="match status" value="1"/>
</dbReference>
<dbReference type="Proteomes" id="UP000005038">
    <property type="component" value="Unassembled WGS sequence"/>
</dbReference>
<dbReference type="PROSITE" id="PS50977">
    <property type="entry name" value="HTH_TETR_2"/>
    <property type="match status" value="1"/>
</dbReference>
<gene>
    <name evidence="7" type="ORF">GOOTI_145_00150</name>
</gene>
<name>H5TNY8_GORO1</name>
<evidence type="ECO:0000256" key="2">
    <source>
        <dbReference type="ARBA" id="ARBA00023015"/>
    </source>
</evidence>
<dbReference type="InterPro" id="IPR036271">
    <property type="entry name" value="Tet_transcr_reg_TetR-rel_C_sf"/>
</dbReference>
<dbReference type="InterPro" id="IPR001647">
    <property type="entry name" value="HTH_TetR"/>
</dbReference>
<feature type="domain" description="HTH tetR-type" evidence="6">
    <location>
        <begin position="8"/>
        <end position="68"/>
    </location>
</feature>
<feature type="DNA-binding region" description="H-T-H motif" evidence="5">
    <location>
        <begin position="31"/>
        <end position="50"/>
    </location>
</feature>
<dbReference type="InterPro" id="IPR039538">
    <property type="entry name" value="BetI_C"/>
</dbReference>
<organism evidence="7 8">
    <name type="scientific">Gordonia otitidis (strain DSM 44809 / CCUG 52243 / JCM 12355 / NBRC 100426 / IFM 10032)</name>
    <dbReference type="NCBI Taxonomy" id="1108044"/>
    <lineage>
        <taxon>Bacteria</taxon>
        <taxon>Bacillati</taxon>
        <taxon>Actinomycetota</taxon>
        <taxon>Actinomycetes</taxon>
        <taxon>Mycobacteriales</taxon>
        <taxon>Gordoniaceae</taxon>
        <taxon>Gordonia</taxon>
    </lineage>
</organism>
<protein>
    <submittedName>
        <fullName evidence="7">TetR family transcriptional regulator</fullName>
    </submittedName>
</protein>
<dbReference type="AlphaFoldDB" id="H5TNY8"/>
<reference evidence="7" key="1">
    <citation type="submission" date="2012-02" db="EMBL/GenBank/DDBJ databases">
        <title>Whole genome shotgun sequence of Gordonia otitidis NBRC 100426.</title>
        <authorList>
            <person name="Yoshida I."/>
            <person name="Hosoyama A."/>
            <person name="Tsuchikane K."/>
            <person name="Katsumata H."/>
            <person name="Yamazaki S."/>
            <person name="Fujita N."/>
        </authorList>
    </citation>
    <scope>NUCLEOTIDE SEQUENCE [LARGE SCALE GENOMIC DNA]</scope>
    <source>
        <strain evidence="7">NBRC 100426</strain>
    </source>
</reference>
<dbReference type="STRING" id="1108044.GOOTI_145_00150"/>
<comment type="caution">
    <text evidence="7">The sequence shown here is derived from an EMBL/GenBank/DDBJ whole genome shotgun (WGS) entry which is preliminary data.</text>
</comment>
<keyword evidence="8" id="KW-1185">Reference proteome</keyword>
<evidence type="ECO:0000256" key="4">
    <source>
        <dbReference type="ARBA" id="ARBA00023163"/>
    </source>
</evidence>
<evidence type="ECO:0000256" key="3">
    <source>
        <dbReference type="ARBA" id="ARBA00023125"/>
    </source>
</evidence>
<keyword evidence="4" id="KW-0804">Transcription</keyword>
<dbReference type="GO" id="GO:0003700">
    <property type="term" value="F:DNA-binding transcription factor activity"/>
    <property type="evidence" value="ECO:0007669"/>
    <property type="project" value="TreeGrafter"/>
</dbReference>
<evidence type="ECO:0000256" key="5">
    <source>
        <dbReference type="PROSITE-ProRule" id="PRU00335"/>
    </source>
</evidence>
<proteinExistence type="predicted"/>
<dbReference type="SUPFAM" id="SSF48498">
    <property type="entry name" value="Tetracyclin repressor-like, C-terminal domain"/>
    <property type="match status" value="1"/>
</dbReference>
<evidence type="ECO:0000256" key="1">
    <source>
        <dbReference type="ARBA" id="ARBA00022491"/>
    </source>
</evidence>
<accession>H5TNY8</accession>
<keyword evidence="2" id="KW-0805">Transcription regulation</keyword>
<dbReference type="InterPro" id="IPR050109">
    <property type="entry name" value="HTH-type_TetR-like_transc_reg"/>
</dbReference>
<dbReference type="RefSeq" id="WP_007239420.1">
    <property type="nucleotide sequence ID" value="NZ_BAFB01000145.1"/>
</dbReference>
<evidence type="ECO:0000313" key="8">
    <source>
        <dbReference type="Proteomes" id="UP000005038"/>
    </source>
</evidence>
<dbReference type="Pfam" id="PF13977">
    <property type="entry name" value="TetR_C_6"/>
    <property type="match status" value="1"/>
</dbReference>
<dbReference type="OrthoDB" id="9816296at2"/>
<dbReference type="GO" id="GO:0000976">
    <property type="term" value="F:transcription cis-regulatory region binding"/>
    <property type="evidence" value="ECO:0007669"/>
    <property type="project" value="TreeGrafter"/>
</dbReference>
<dbReference type="InterPro" id="IPR009057">
    <property type="entry name" value="Homeodomain-like_sf"/>
</dbReference>
<keyword evidence="1" id="KW-0678">Repressor</keyword>
<evidence type="ECO:0000259" key="6">
    <source>
        <dbReference type="PROSITE" id="PS50977"/>
    </source>
</evidence>
<dbReference type="Pfam" id="PF00440">
    <property type="entry name" value="TetR_N"/>
    <property type="match status" value="1"/>
</dbReference>
<evidence type="ECO:0000313" key="7">
    <source>
        <dbReference type="EMBL" id="GAB35196.1"/>
    </source>
</evidence>